<comment type="caution">
    <text evidence="1">The sequence shown here is derived from an EMBL/GenBank/DDBJ whole genome shotgun (WGS) entry which is preliminary data.</text>
</comment>
<dbReference type="EMBL" id="JACYTO010000001">
    <property type="protein sequence ID" value="MBD8502082.1"/>
    <property type="molecule type" value="Genomic_DNA"/>
</dbReference>
<evidence type="ECO:0000313" key="1">
    <source>
        <dbReference type="EMBL" id="MBD8502082.1"/>
    </source>
</evidence>
<proteinExistence type="predicted"/>
<accession>A0ABR9B6U2</accession>
<reference evidence="2" key="1">
    <citation type="submission" date="2023-07" db="EMBL/GenBank/DDBJ databases">
        <title>Thauera sp. CAU 1555 isolated from sand of Yaerae Beach.</title>
        <authorList>
            <person name="Kim W."/>
        </authorList>
    </citation>
    <scope>NUCLEOTIDE SEQUENCE [LARGE SCALE GENOMIC DNA]</scope>
    <source>
        <strain evidence="2">CAU 1555</strain>
    </source>
</reference>
<evidence type="ECO:0000313" key="2">
    <source>
        <dbReference type="Proteomes" id="UP000603602"/>
    </source>
</evidence>
<keyword evidence="2" id="KW-1185">Reference proteome</keyword>
<dbReference type="Proteomes" id="UP000603602">
    <property type="component" value="Unassembled WGS sequence"/>
</dbReference>
<protein>
    <submittedName>
        <fullName evidence="1">Uncharacterized protein</fullName>
    </submittedName>
</protein>
<gene>
    <name evidence="1" type="ORF">IFO67_04240</name>
</gene>
<name>A0ABR9B6U2_9RHOO</name>
<organism evidence="1 2">
    <name type="scientific">Thauera sedimentorum</name>
    <dbReference type="NCBI Taxonomy" id="2767595"/>
    <lineage>
        <taxon>Bacteria</taxon>
        <taxon>Pseudomonadati</taxon>
        <taxon>Pseudomonadota</taxon>
        <taxon>Betaproteobacteria</taxon>
        <taxon>Rhodocyclales</taxon>
        <taxon>Zoogloeaceae</taxon>
        <taxon>Thauera</taxon>
    </lineage>
</organism>
<sequence length="122" mass="13556">MNANGEVVDSTKIEAGHGQQVKGLNDWEGEITGKPFPGSKFTKLKIGMPMRQVMDLIGQPSDQGSYVTGKAWIPFYFGADRYRHELIYKGQGRLIFSGGSVGDWSSGHLTWIIFNKNEGAYR</sequence>